<reference evidence="2 3" key="2">
    <citation type="submission" date="2024-03" db="EMBL/GenBank/DDBJ databases">
        <title>The Genome Sequence of Enterococcus sp. DIV0727d.</title>
        <authorList>
            <consortium name="The Broad Institute Genomics Platform"/>
            <consortium name="The Broad Institute Microbial Omics Core"/>
            <consortium name="The Broad Institute Genomic Center for Infectious Diseases"/>
            <person name="Earl A."/>
            <person name="Manson A."/>
            <person name="Gilmore M."/>
            <person name="Schwartman J."/>
            <person name="Shea T."/>
            <person name="Abouelleil A."/>
            <person name="Cao P."/>
            <person name="Chapman S."/>
            <person name="Cusick C."/>
            <person name="Young S."/>
            <person name="Neafsey D."/>
            <person name="Nusbaum C."/>
            <person name="Birren B."/>
        </authorList>
    </citation>
    <scope>NUCLEOTIDE SEQUENCE [LARGE SCALE GENOMIC DNA]</scope>
    <source>
        <strain evidence="2 3">12C11_DIV0727</strain>
    </source>
</reference>
<dbReference type="Pfam" id="PF13125">
    <property type="entry name" value="DUF3958"/>
    <property type="match status" value="1"/>
</dbReference>
<protein>
    <submittedName>
        <fullName evidence="2">Uncharacterized protein</fullName>
    </submittedName>
</protein>
<gene>
    <name evidence="2" type="ORF">A5866_001371</name>
</gene>
<accession>A0ABZ2T5Y7</accession>
<feature type="coiled-coil region" evidence="1">
    <location>
        <begin position="15"/>
        <end position="42"/>
    </location>
</feature>
<dbReference type="EMBL" id="CP147248">
    <property type="protein sequence ID" value="WYJ86293.1"/>
    <property type="molecule type" value="Genomic_DNA"/>
</dbReference>
<dbReference type="RefSeq" id="WP_086444000.1">
    <property type="nucleotide sequence ID" value="NZ_CP147248.1"/>
</dbReference>
<reference evidence="3" key="1">
    <citation type="submission" date="2017-05" db="EMBL/GenBank/DDBJ databases">
        <title>The Genome Sequence of EEnterococcus faecalis 9F2_4866.</title>
        <authorList>
            <consortium name="The Broad Institute Genomics Platform"/>
            <consortium name="The Broad Institute Genomic Center for Infectious Diseases"/>
            <person name="Earl A."/>
            <person name="Manson A."/>
            <person name="Schwartman J."/>
            <person name="Gilmore M."/>
            <person name="Abouelleil A."/>
            <person name="Cao P."/>
            <person name="Chapman S."/>
            <person name="Cusick C."/>
            <person name="Shea T."/>
            <person name="Young S."/>
            <person name="Neafsey D."/>
            <person name="Nusbaum C."/>
            <person name="Birren B."/>
        </authorList>
    </citation>
    <scope>NUCLEOTIDE SEQUENCE [LARGE SCALE GENOMIC DNA]</scope>
    <source>
        <strain evidence="3">12C11_DIV0727</strain>
    </source>
</reference>
<sequence length="114" mass="13925">MTDKFDRIVRERQEISDQIFECEKAQRDLENFEERIDNIFRKNQNLFFEMESLYSVGELNYMSADLTLELNRGRQQVFNAIENQNEEIKNNRYSLEDKESELYYEQMRLSEEDS</sequence>
<dbReference type="Proteomes" id="UP000195080">
    <property type="component" value="Chromosome"/>
</dbReference>
<evidence type="ECO:0000313" key="2">
    <source>
        <dbReference type="EMBL" id="WYJ86293.1"/>
    </source>
</evidence>
<organism evidence="2 3">
    <name type="scientific">Candidatus Enterococcus lemimoniae</name>
    <dbReference type="NCBI Taxonomy" id="1834167"/>
    <lineage>
        <taxon>Bacteria</taxon>
        <taxon>Bacillati</taxon>
        <taxon>Bacillota</taxon>
        <taxon>Bacilli</taxon>
        <taxon>Lactobacillales</taxon>
        <taxon>Enterococcaceae</taxon>
        <taxon>Enterococcus</taxon>
    </lineage>
</organism>
<dbReference type="InterPro" id="IPR025014">
    <property type="entry name" value="DUF3958"/>
</dbReference>
<proteinExistence type="predicted"/>
<keyword evidence="1" id="KW-0175">Coiled coil</keyword>
<evidence type="ECO:0000313" key="3">
    <source>
        <dbReference type="Proteomes" id="UP000195080"/>
    </source>
</evidence>
<keyword evidence="3" id="KW-1185">Reference proteome</keyword>
<name>A0ABZ2T5Y7_9ENTE</name>
<evidence type="ECO:0000256" key="1">
    <source>
        <dbReference type="SAM" id="Coils"/>
    </source>
</evidence>